<comment type="catalytic activity">
    <reaction evidence="3">
        <text>methylarsonate + 2 glutathione + H(+) = methylarsonous acid + glutathione disulfide + H2O</text>
        <dbReference type="Rhea" id="RHEA:15969"/>
        <dbReference type="ChEBI" id="CHEBI:15377"/>
        <dbReference type="ChEBI" id="CHEBI:15378"/>
        <dbReference type="ChEBI" id="CHEBI:17826"/>
        <dbReference type="ChEBI" id="CHEBI:33409"/>
        <dbReference type="ChEBI" id="CHEBI:57925"/>
        <dbReference type="ChEBI" id="CHEBI:58297"/>
        <dbReference type="EC" id="1.20.4.2"/>
    </reaction>
</comment>
<dbReference type="EC" id="1.20.4.2" evidence="3"/>
<gene>
    <name evidence="7" type="primary">LOC101863925</name>
</gene>
<dbReference type="RefSeq" id="XP_005105965.1">
    <property type="nucleotide sequence ID" value="XM_005105908.2"/>
</dbReference>
<dbReference type="PROSITE" id="PS50405">
    <property type="entry name" value="GST_CTER"/>
    <property type="match status" value="1"/>
</dbReference>
<dbReference type="Pfam" id="PF13410">
    <property type="entry name" value="GST_C_2"/>
    <property type="match status" value="1"/>
</dbReference>
<dbReference type="InterPro" id="IPR040079">
    <property type="entry name" value="Glutathione_S-Trfase"/>
</dbReference>
<dbReference type="EC" id="1.8.5.1" evidence="3"/>
<dbReference type="Proteomes" id="UP000694888">
    <property type="component" value="Unplaced"/>
</dbReference>
<evidence type="ECO:0000256" key="1">
    <source>
        <dbReference type="ARBA" id="ARBA00011067"/>
    </source>
</evidence>
<dbReference type="PRINTS" id="PR01625">
    <property type="entry name" value="GSTRNSFRASEO"/>
</dbReference>
<accession>A0ABM0K0M8</accession>
<comment type="similarity">
    <text evidence="1 3">Belongs to the GST superfamily. Omega family.</text>
</comment>
<keyword evidence="6" id="KW-1185">Reference proteome</keyword>
<dbReference type="PANTHER" id="PTHR43968:SF6">
    <property type="entry name" value="GLUTATHIONE S-TRANSFERASE OMEGA"/>
    <property type="match status" value="1"/>
</dbReference>
<keyword evidence="2 3" id="KW-0560">Oxidoreductase</keyword>
<comment type="function">
    <text evidence="3">Exhibits glutathione-dependent thiol transferase activity. Has high dehydroascorbate reductase activity and may contribute to the recycling of ascorbic acid. Participates in the biotransformation of inorganic arsenic and reduces monomethylarsonic acid (MMA).</text>
</comment>
<reference evidence="7" key="1">
    <citation type="submission" date="2025-08" db="UniProtKB">
        <authorList>
            <consortium name="RefSeq"/>
        </authorList>
    </citation>
    <scope>IDENTIFICATION</scope>
</reference>
<evidence type="ECO:0000259" key="5">
    <source>
        <dbReference type="PROSITE" id="PS50405"/>
    </source>
</evidence>
<evidence type="ECO:0000259" key="4">
    <source>
        <dbReference type="PROSITE" id="PS50404"/>
    </source>
</evidence>
<dbReference type="EC" id="2.5.1.18" evidence="3"/>
<dbReference type="PROSITE" id="PS50404">
    <property type="entry name" value="GST_NTER"/>
    <property type="match status" value="1"/>
</dbReference>
<dbReference type="InterPro" id="IPR005442">
    <property type="entry name" value="GST_omega"/>
</dbReference>
<dbReference type="InterPro" id="IPR004045">
    <property type="entry name" value="Glutathione_S-Trfase_N"/>
</dbReference>
<sequence length="238" mass="27538">MDVKCSTRDSPLPPLQKTALRIYSNRFCPYAMRAMLVLEHKNLPYEAVNIHLKNKPSWYTEKNPLSKVPVIEKGDQIIYESTAVCEWLDEVYPYNRLTPTDPYIRARDRILLEYIGKITSLYYGKLKKKETLEEGITELQKHYQFFEDELARREGPLFGGSNPAMIDFFIWPFFERLPGLAKRDERIAVNQTAFPRLAKWYSAMYAVPAVKAIAFDADTHAAFLKTVDEGTPNFDLGL</sequence>
<comment type="catalytic activity">
    <reaction evidence="3">
        <text>RX + glutathione = an S-substituted glutathione + a halide anion + H(+)</text>
        <dbReference type="Rhea" id="RHEA:16437"/>
        <dbReference type="ChEBI" id="CHEBI:15378"/>
        <dbReference type="ChEBI" id="CHEBI:16042"/>
        <dbReference type="ChEBI" id="CHEBI:17792"/>
        <dbReference type="ChEBI" id="CHEBI:57925"/>
        <dbReference type="ChEBI" id="CHEBI:90779"/>
        <dbReference type="EC" id="2.5.1.18"/>
    </reaction>
</comment>
<dbReference type="GeneID" id="101863925"/>
<dbReference type="InterPro" id="IPR036282">
    <property type="entry name" value="Glutathione-S-Trfase_C_sf"/>
</dbReference>
<dbReference type="Pfam" id="PF13417">
    <property type="entry name" value="GST_N_3"/>
    <property type="match status" value="1"/>
</dbReference>
<dbReference type="PANTHER" id="PTHR43968">
    <property type="match status" value="1"/>
</dbReference>
<evidence type="ECO:0000256" key="3">
    <source>
        <dbReference type="RuleBase" id="RU368071"/>
    </source>
</evidence>
<dbReference type="SFLD" id="SFLDS00019">
    <property type="entry name" value="Glutathione_Transferase_(cytos"/>
    <property type="match status" value="1"/>
</dbReference>
<dbReference type="Gene3D" id="3.40.30.10">
    <property type="entry name" value="Glutaredoxin"/>
    <property type="match status" value="1"/>
</dbReference>
<protein>
    <recommendedName>
        <fullName evidence="3">Glutathione S-transferase omega</fullName>
        <shortName evidence="3">GSTO</shortName>
        <ecNumber evidence="3">1.20.4.2</ecNumber>
        <ecNumber evidence="3">1.8.5.1</ecNumber>
        <ecNumber evidence="3">2.5.1.18</ecNumber>
    </recommendedName>
    <alternativeName>
        <fullName evidence="3">Glutathione-dependent dehydroascorbate reductase</fullName>
    </alternativeName>
    <alternativeName>
        <fullName evidence="3">Monomethylarsonic acid reductase</fullName>
    </alternativeName>
</protein>
<dbReference type="Gene3D" id="1.20.1050.10">
    <property type="match status" value="1"/>
</dbReference>
<dbReference type="InterPro" id="IPR010987">
    <property type="entry name" value="Glutathione-S-Trfase_C-like"/>
</dbReference>
<feature type="domain" description="GST C-terminal" evidence="5">
    <location>
        <begin position="101"/>
        <end position="234"/>
    </location>
</feature>
<feature type="domain" description="GST N-terminal" evidence="4">
    <location>
        <begin position="18"/>
        <end position="96"/>
    </location>
</feature>
<name>A0ABM0K0M8_APLCA</name>
<proteinExistence type="inferred from homology"/>
<comment type="catalytic activity">
    <reaction evidence="3">
        <text>L-dehydroascorbate + 2 glutathione = glutathione disulfide + L-ascorbate</text>
        <dbReference type="Rhea" id="RHEA:24424"/>
        <dbReference type="ChEBI" id="CHEBI:38290"/>
        <dbReference type="ChEBI" id="CHEBI:57925"/>
        <dbReference type="ChEBI" id="CHEBI:58297"/>
        <dbReference type="ChEBI" id="CHEBI:58539"/>
        <dbReference type="EC" id="1.8.5.1"/>
    </reaction>
</comment>
<organism evidence="6 7">
    <name type="scientific">Aplysia californica</name>
    <name type="common">California sea hare</name>
    <dbReference type="NCBI Taxonomy" id="6500"/>
    <lineage>
        <taxon>Eukaryota</taxon>
        <taxon>Metazoa</taxon>
        <taxon>Spiralia</taxon>
        <taxon>Lophotrochozoa</taxon>
        <taxon>Mollusca</taxon>
        <taxon>Gastropoda</taxon>
        <taxon>Heterobranchia</taxon>
        <taxon>Euthyneura</taxon>
        <taxon>Tectipleura</taxon>
        <taxon>Aplysiida</taxon>
        <taxon>Aplysioidea</taxon>
        <taxon>Aplysiidae</taxon>
        <taxon>Aplysia</taxon>
    </lineage>
</organism>
<dbReference type="SUPFAM" id="SSF52833">
    <property type="entry name" value="Thioredoxin-like"/>
    <property type="match status" value="1"/>
</dbReference>
<dbReference type="SUPFAM" id="SSF47616">
    <property type="entry name" value="GST C-terminal domain-like"/>
    <property type="match status" value="1"/>
</dbReference>
<dbReference type="InterPro" id="IPR050983">
    <property type="entry name" value="GST_Omega/HSP26"/>
</dbReference>
<evidence type="ECO:0000256" key="2">
    <source>
        <dbReference type="ARBA" id="ARBA00023002"/>
    </source>
</evidence>
<dbReference type="InterPro" id="IPR036249">
    <property type="entry name" value="Thioredoxin-like_sf"/>
</dbReference>
<keyword evidence="3" id="KW-0808">Transferase</keyword>
<evidence type="ECO:0000313" key="7">
    <source>
        <dbReference type="RefSeq" id="XP_005105965.1"/>
    </source>
</evidence>
<dbReference type="SFLD" id="SFLDG00358">
    <property type="entry name" value="Main_(cytGST)"/>
    <property type="match status" value="1"/>
</dbReference>
<evidence type="ECO:0000313" key="6">
    <source>
        <dbReference type="Proteomes" id="UP000694888"/>
    </source>
</evidence>